<proteinExistence type="predicted"/>
<dbReference type="Pfam" id="PF05258">
    <property type="entry name" value="DciA"/>
    <property type="match status" value="1"/>
</dbReference>
<organism evidence="1 2">
    <name type="scientific">Amoebophilus asiaticus (strain 5a2)</name>
    <dbReference type="NCBI Taxonomy" id="452471"/>
    <lineage>
        <taxon>Bacteria</taxon>
        <taxon>Pseudomonadati</taxon>
        <taxon>Bacteroidota</taxon>
        <taxon>Cytophagia</taxon>
        <taxon>Cytophagales</taxon>
        <taxon>Amoebophilaceae</taxon>
        <taxon>Candidatus Amoebophilus</taxon>
    </lineage>
</organism>
<evidence type="ECO:0000313" key="2">
    <source>
        <dbReference type="Proteomes" id="UP000001227"/>
    </source>
</evidence>
<dbReference type="EMBL" id="CP001102">
    <property type="protein sequence ID" value="ACE06042.1"/>
    <property type="molecule type" value="Genomic_DNA"/>
</dbReference>
<dbReference type="Proteomes" id="UP000001227">
    <property type="component" value="Chromosome"/>
</dbReference>
<dbReference type="OrthoDB" id="9796545at2"/>
<dbReference type="InterPro" id="IPR007922">
    <property type="entry name" value="DciA-like"/>
</dbReference>
<dbReference type="HOGENOM" id="CLU_160523_0_0_10"/>
<keyword evidence="2" id="KW-1185">Reference proteome</keyword>
<reference evidence="1 2" key="1">
    <citation type="journal article" date="2010" name="J. Bacteriol.">
        <title>The genome of the amoeba symbiont 'Candidatus Amoebophilus asiaticus' reveals common mechanisms for host cell interaction among amoeba-associated bacteria.</title>
        <authorList>
            <person name="Schmitz-Esser S."/>
            <person name="Tischler P."/>
            <person name="Arnold R."/>
            <person name="Montanaro J."/>
            <person name="Wagner M."/>
            <person name="Rattei T."/>
            <person name="Horn M."/>
        </authorList>
    </citation>
    <scope>NUCLEOTIDE SEQUENCE [LARGE SCALE GENOMIC DNA]</scope>
    <source>
        <strain evidence="1 2">5a2</strain>
    </source>
</reference>
<sequence>MYHREPTAINQLVKKLIEQSPHRHKLEEASIIDAWYRIMPTIVKRRTEQIYVRQNKVFVKLNSAPLRQELQNTKHQILKMLQPYVIDYTIVDILFTV</sequence>
<name>B3ES40_AMOA5</name>
<dbReference type="RefSeq" id="WP_012472810.1">
    <property type="nucleotide sequence ID" value="NC_010830.1"/>
</dbReference>
<accession>B3ES40</accession>
<dbReference type="STRING" id="452471.Aasi_0645"/>
<gene>
    <name evidence="1" type="ordered locus">Aasi_0645</name>
</gene>
<protein>
    <recommendedName>
        <fullName evidence="3">DUF721 domain-containing protein</fullName>
    </recommendedName>
</protein>
<evidence type="ECO:0000313" key="1">
    <source>
        <dbReference type="EMBL" id="ACE06042.1"/>
    </source>
</evidence>
<evidence type="ECO:0008006" key="3">
    <source>
        <dbReference type="Google" id="ProtNLM"/>
    </source>
</evidence>
<dbReference type="KEGG" id="aas:Aasi_0645"/>
<dbReference type="AlphaFoldDB" id="B3ES40"/>